<reference evidence="3" key="1">
    <citation type="submission" date="2014-10" db="EMBL/GenBank/DDBJ databases">
        <authorList>
            <person name="King R."/>
        </authorList>
    </citation>
    <scope>NUCLEOTIDE SEQUENCE [LARGE SCALE GENOMIC DNA]</scope>
    <source>
        <strain evidence="3">A3/5</strain>
    </source>
</reference>
<proteinExistence type="predicted"/>
<dbReference type="AlphaFoldDB" id="A0A2L2TEW0"/>
<dbReference type="EMBL" id="LN649229">
    <property type="protein sequence ID" value="CEI63951.1"/>
    <property type="molecule type" value="Genomic_DNA"/>
</dbReference>
<dbReference type="Proteomes" id="UP000245910">
    <property type="component" value="Chromosome I"/>
</dbReference>
<organism evidence="2 3">
    <name type="scientific">Fusarium venenatum</name>
    <dbReference type="NCBI Taxonomy" id="56646"/>
    <lineage>
        <taxon>Eukaryota</taxon>
        <taxon>Fungi</taxon>
        <taxon>Dikarya</taxon>
        <taxon>Ascomycota</taxon>
        <taxon>Pezizomycotina</taxon>
        <taxon>Sordariomycetes</taxon>
        <taxon>Hypocreomycetidae</taxon>
        <taxon>Hypocreales</taxon>
        <taxon>Nectriaceae</taxon>
        <taxon>Fusarium</taxon>
    </lineage>
</organism>
<name>A0A2L2TEW0_9HYPO</name>
<sequence length="78" mass="8814">MLYGCNSAQRPSFGRMMRTQQLNWLLAAQRALVSVFSVYQPPTDDVDWMLPRDVPGEESLAGTTWSKRRPVGKTGRSI</sequence>
<evidence type="ECO:0000256" key="1">
    <source>
        <dbReference type="SAM" id="MobiDB-lite"/>
    </source>
</evidence>
<keyword evidence="3" id="KW-1185">Reference proteome</keyword>
<accession>A0A2L2TEW0</accession>
<evidence type="ECO:0000313" key="2">
    <source>
        <dbReference type="EMBL" id="CEI63951.1"/>
    </source>
</evidence>
<protein>
    <submittedName>
        <fullName evidence="2">Uncharacterized protein</fullName>
    </submittedName>
</protein>
<feature type="region of interest" description="Disordered" evidence="1">
    <location>
        <begin position="58"/>
        <end position="78"/>
    </location>
</feature>
<evidence type="ECO:0000313" key="3">
    <source>
        <dbReference type="Proteomes" id="UP000245910"/>
    </source>
</evidence>